<organism evidence="4 5">
    <name type="scientific">Arachnia propionica</name>
    <dbReference type="NCBI Taxonomy" id="1750"/>
    <lineage>
        <taxon>Bacteria</taxon>
        <taxon>Bacillati</taxon>
        <taxon>Actinomycetota</taxon>
        <taxon>Actinomycetes</taxon>
        <taxon>Propionibacteriales</taxon>
        <taxon>Propionibacteriaceae</taxon>
        <taxon>Arachnia</taxon>
    </lineage>
</organism>
<evidence type="ECO:0000313" key="4">
    <source>
        <dbReference type="EMBL" id="RRD04387.1"/>
    </source>
</evidence>
<name>A0A3P1T4E1_9ACTN</name>
<keyword evidence="2" id="KW-0067">ATP-binding</keyword>
<comment type="caution">
    <text evidence="4">The sequence shown here is derived from an EMBL/GenBank/DDBJ whole genome shotgun (WGS) entry which is preliminary data.</text>
</comment>
<dbReference type="Proteomes" id="UP000280819">
    <property type="component" value="Unassembled WGS sequence"/>
</dbReference>
<gene>
    <name evidence="4" type="ORF">EII34_09995</name>
</gene>
<evidence type="ECO:0000259" key="3">
    <source>
        <dbReference type="PROSITE" id="PS51459"/>
    </source>
</evidence>
<protein>
    <submittedName>
        <fullName evidence="4">Fic family protein</fullName>
    </submittedName>
</protein>
<sequence>MLSFRREGGTVARWASQQWQSMVEGMPRRDRMSGPYRAYVPDLLRARPLVLSAELDARIARTEREVHALQLGQHAADVTGLSHFLLRSEAIASSYIEGVTPAARRVAEAELELAEGRPATDQSAGAVARNATIIKQAISRLAMAEAITRADIVELQSALLAEQPDLQGVRHTQNWVGGSKYHPLTAAFVPPPPAEVPALLDDLAAYLSGAAHGMLVQAALAHAQFETIHPFPDGNGRVGRALIHTVFARRTPGGASVLPVSLILATFSQRYEAALTAYRYDGAPTSKAATAGVQAWLEFFCDTVMAACSEVKRLGEEMAQVRAEWDDRLAAHRAAADRKRALRADSAEARVLAGLPGTPVLTIATAQQLYDISDKSAASALRELTAAGILTETGRQRGRSWFAATDVLDLVTITEHRLASTRFNTAASAPHRPVPAPPSP</sequence>
<dbReference type="Pfam" id="PF02661">
    <property type="entry name" value="Fic"/>
    <property type="match status" value="1"/>
</dbReference>
<dbReference type="EMBL" id="RQZG01000011">
    <property type="protein sequence ID" value="RRD04387.1"/>
    <property type="molecule type" value="Genomic_DNA"/>
</dbReference>
<feature type="active site" evidence="1">
    <location>
        <position position="229"/>
    </location>
</feature>
<dbReference type="PANTHER" id="PTHR13504">
    <property type="entry name" value="FIDO DOMAIN-CONTAINING PROTEIN DDB_G0283145"/>
    <property type="match status" value="1"/>
</dbReference>
<dbReference type="PANTHER" id="PTHR13504:SF38">
    <property type="entry name" value="FIDO DOMAIN-CONTAINING PROTEIN"/>
    <property type="match status" value="1"/>
</dbReference>
<dbReference type="InterPro" id="IPR036597">
    <property type="entry name" value="Fido-like_dom_sf"/>
</dbReference>
<evidence type="ECO:0000256" key="1">
    <source>
        <dbReference type="PIRSR" id="PIRSR640198-1"/>
    </source>
</evidence>
<dbReference type="AlphaFoldDB" id="A0A3P1T4E1"/>
<evidence type="ECO:0000256" key="2">
    <source>
        <dbReference type="PIRSR" id="PIRSR640198-2"/>
    </source>
</evidence>
<proteinExistence type="predicted"/>
<reference evidence="4 5" key="1">
    <citation type="submission" date="2018-11" db="EMBL/GenBank/DDBJ databases">
        <title>Genomes From Bacteria Associated with the Canine Oral Cavity: a Test Case for Automated Genome-Based Taxonomic Assignment.</title>
        <authorList>
            <person name="Coil D.A."/>
            <person name="Jospin G."/>
            <person name="Darling A.E."/>
            <person name="Wallis C."/>
            <person name="Davis I.J."/>
            <person name="Harris S."/>
            <person name="Eisen J.A."/>
            <person name="Holcombe L.J."/>
            <person name="O'Flynn C."/>
        </authorList>
    </citation>
    <scope>NUCLEOTIDE SEQUENCE [LARGE SCALE GENOMIC DNA]</scope>
    <source>
        <strain evidence="4 5">OH887_COT-365</strain>
    </source>
</reference>
<dbReference type="SUPFAM" id="SSF140931">
    <property type="entry name" value="Fic-like"/>
    <property type="match status" value="1"/>
</dbReference>
<dbReference type="InterPro" id="IPR040198">
    <property type="entry name" value="Fido_containing"/>
</dbReference>
<feature type="binding site" evidence="2">
    <location>
        <begin position="233"/>
        <end position="240"/>
    </location>
    <ligand>
        <name>ATP</name>
        <dbReference type="ChEBI" id="CHEBI:30616"/>
    </ligand>
</feature>
<dbReference type="GO" id="GO:0005524">
    <property type="term" value="F:ATP binding"/>
    <property type="evidence" value="ECO:0007669"/>
    <property type="project" value="UniProtKB-KW"/>
</dbReference>
<feature type="domain" description="Fido" evidence="3">
    <location>
        <begin position="147"/>
        <end position="302"/>
    </location>
</feature>
<keyword evidence="2" id="KW-0547">Nucleotide-binding</keyword>
<dbReference type="PROSITE" id="PS51459">
    <property type="entry name" value="FIDO"/>
    <property type="match status" value="1"/>
</dbReference>
<evidence type="ECO:0000313" key="5">
    <source>
        <dbReference type="Proteomes" id="UP000280819"/>
    </source>
</evidence>
<accession>A0A3P1T4E1</accession>
<dbReference type="OrthoDB" id="9813719at2"/>
<dbReference type="Gene3D" id="1.10.3290.10">
    <property type="entry name" value="Fido-like domain"/>
    <property type="match status" value="1"/>
</dbReference>
<dbReference type="InterPro" id="IPR003812">
    <property type="entry name" value="Fido"/>
</dbReference>